<feature type="region of interest" description="Disordered" evidence="1">
    <location>
        <begin position="251"/>
        <end position="281"/>
    </location>
</feature>
<sequence length="410" mass="47382">MSLNPALGHLYHDSSFGDIAIRLDAHEQLRTRQRNRREDRQLGKYSQTLERAKTICERRYQWEENEVRHQLQSIQSRTPTLEKGLQKESERLNRYQESISERRLQLLSRASTGSKTISRVTTAKTVDSNATSIGKLSNNSSQWNSKNVLSRNFHLPSDVSSRSNTARTFSEEEDLNIPKSQVNFIKKAENIAKCLHKLYRRKRERKYANRHLMEYVRSDNKELLMKARVFYKDTEAVQVLEKILTAKGEGDLDQNEVPTTAISDNNSGSSEKQNRTEDQPKKRVYINELIMNRNIPVNEELSQSSEEEVAEVATAVAAEIPDNPLVLQNSNQPMEIKDSPIVSSVLVNPSVSSFEMYDNPPPRKVKWSDNLGGPELWKLYYEKQKLANMKEERKKSLVTITARYRRTLVR</sequence>
<accession>A0AA88Y2L8</accession>
<dbReference type="Proteomes" id="UP001186944">
    <property type="component" value="Unassembled WGS sequence"/>
</dbReference>
<dbReference type="AlphaFoldDB" id="A0AA88Y2L8"/>
<feature type="compositionally biased region" description="Basic and acidic residues" evidence="1">
    <location>
        <begin position="272"/>
        <end position="281"/>
    </location>
</feature>
<keyword evidence="3" id="KW-1185">Reference proteome</keyword>
<comment type="caution">
    <text evidence="2">The sequence shown here is derived from an EMBL/GenBank/DDBJ whole genome shotgun (WGS) entry which is preliminary data.</text>
</comment>
<organism evidence="2 3">
    <name type="scientific">Pinctada imbricata</name>
    <name type="common">Atlantic pearl-oyster</name>
    <name type="synonym">Pinctada martensii</name>
    <dbReference type="NCBI Taxonomy" id="66713"/>
    <lineage>
        <taxon>Eukaryota</taxon>
        <taxon>Metazoa</taxon>
        <taxon>Spiralia</taxon>
        <taxon>Lophotrochozoa</taxon>
        <taxon>Mollusca</taxon>
        <taxon>Bivalvia</taxon>
        <taxon>Autobranchia</taxon>
        <taxon>Pteriomorphia</taxon>
        <taxon>Pterioida</taxon>
        <taxon>Pterioidea</taxon>
        <taxon>Pteriidae</taxon>
        <taxon>Pinctada</taxon>
    </lineage>
</organism>
<dbReference type="EMBL" id="VSWD01000009">
    <property type="protein sequence ID" value="KAK3092729.1"/>
    <property type="molecule type" value="Genomic_DNA"/>
</dbReference>
<protein>
    <submittedName>
        <fullName evidence="2">Uncharacterized protein</fullName>
    </submittedName>
</protein>
<evidence type="ECO:0000256" key="1">
    <source>
        <dbReference type="SAM" id="MobiDB-lite"/>
    </source>
</evidence>
<evidence type="ECO:0000313" key="3">
    <source>
        <dbReference type="Proteomes" id="UP001186944"/>
    </source>
</evidence>
<evidence type="ECO:0000313" key="2">
    <source>
        <dbReference type="EMBL" id="KAK3092729.1"/>
    </source>
</evidence>
<name>A0AA88Y2L8_PINIB</name>
<reference evidence="2" key="1">
    <citation type="submission" date="2019-08" db="EMBL/GenBank/DDBJ databases">
        <title>The improved chromosome-level genome for the pearl oyster Pinctada fucata martensii using PacBio sequencing and Hi-C.</title>
        <authorList>
            <person name="Zheng Z."/>
        </authorList>
    </citation>
    <scope>NUCLEOTIDE SEQUENCE</scope>
    <source>
        <strain evidence="2">ZZ-2019</strain>
        <tissue evidence="2">Adductor muscle</tissue>
    </source>
</reference>
<proteinExistence type="predicted"/>
<feature type="compositionally biased region" description="Polar residues" evidence="1">
    <location>
        <begin position="256"/>
        <end position="271"/>
    </location>
</feature>
<gene>
    <name evidence="2" type="ORF">FSP39_006633</name>
</gene>